<organism evidence="2 3">
    <name type="scientific">Kipferlia bialata</name>
    <dbReference type="NCBI Taxonomy" id="797122"/>
    <lineage>
        <taxon>Eukaryota</taxon>
        <taxon>Metamonada</taxon>
        <taxon>Carpediemonas-like organisms</taxon>
        <taxon>Kipferlia</taxon>
    </lineage>
</organism>
<feature type="region of interest" description="Disordered" evidence="1">
    <location>
        <begin position="325"/>
        <end position="348"/>
    </location>
</feature>
<feature type="region of interest" description="Disordered" evidence="1">
    <location>
        <begin position="569"/>
        <end position="591"/>
    </location>
</feature>
<reference evidence="2 3" key="1">
    <citation type="journal article" date="2018" name="PLoS ONE">
        <title>The draft genome of Kipferlia bialata reveals reductive genome evolution in fornicate parasites.</title>
        <authorList>
            <person name="Tanifuji G."/>
            <person name="Takabayashi S."/>
            <person name="Kume K."/>
            <person name="Takagi M."/>
            <person name="Nakayama T."/>
            <person name="Kamikawa R."/>
            <person name="Inagaki Y."/>
            <person name="Hashimoto T."/>
        </authorList>
    </citation>
    <scope>NUCLEOTIDE SEQUENCE [LARGE SCALE GENOMIC DNA]</scope>
    <source>
        <strain evidence="2">NY0173</strain>
    </source>
</reference>
<feature type="compositionally biased region" description="Polar residues" evidence="1">
    <location>
        <begin position="149"/>
        <end position="161"/>
    </location>
</feature>
<dbReference type="AlphaFoldDB" id="A0A9K3CUU7"/>
<sequence>TFQDALSNMDLMDCCVVMGLKGLTGEARRARIRQLNLDSNTNLSVVLDVPDSESDDDSPYMKALMERLEGLNLDSLAKRGSMIPPWDHVSPTVRHSLVMSRLSPRPVAQATTPVPNAQKREGVMSSGDSMSVDRYPSPAMDSPSPSSPYDTQSRASRTLSPRSSVVSLALSIASAAIERARARGFVSPLVASSVETPTGLISPFPADYSPLSVSVPPYPMVASYHTPSGSGFRLSPSYSDSQSRESNEGEGERPSRDSTSSPNERETETETGRLDVETLSPGLPSPFVLSPMMGYSPIAASVSQTVEAVTGGERESPTLHSFATDRDVHTPMPLSRQGGRRETQGQRRETQVYYRVPIQDGVPTPAPRYRTGDETLQRVGEWHLSARASVLNQVGPSLSKVPAFLEGLYPLRELGSIEHAGLRRGFLTEWEEQLMALCNQCTETIPRCESTGDPIHAGYAVALTAARTDLEALLSRVVEARYKAPEGTASVARPNTARMRHLGMSPRGRYTPKGAGGISSIGRRLSSMSTRHVPQTAQIGTRSHLTYAQTPTQRRVTYTPRPITSEYGQRRDTMSSVTWQTRRAQHTSSWV</sequence>
<gene>
    <name evidence="2" type="ORF">KIPB_003072</name>
</gene>
<keyword evidence="3" id="KW-1185">Reference proteome</keyword>
<protein>
    <submittedName>
        <fullName evidence="2">Uncharacterized protein</fullName>
    </submittedName>
</protein>
<feature type="compositionally biased region" description="Low complexity" evidence="1">
    <location>
        <begin position="136"/>
        <end position="148"/>
    </location>
</feature>
<dbReference type="Proteomes" id="UP000265618">
    <property type="component" value="Unassembled WGS sequence"/>
</dbReference>
<accession>A0A9K3CUU7</accession>
<name>A0A9K3CUU7_9EUKA</name>
<proteinExistence type="predicted"/>
<dbReference type="EMBL" id="BDIP01000559">
    <property type="protein sequence ID" value="GIQ82009.1"/>
    <property type="molecule type" value="Genomic_DNA"/>
</dbReference>
<feature type="compositionally biased region" description="Basic and acidic residues" evidence="1">
    <location>
        <begin position="263"/>
        <end position="276"/>
    </location>
</feature>
<feature type="region of interest" description="Disordered" evidence="1">
    <location>
        <begin position="229"/>
        <end position="282"/>
    </location>
</feature>
<feature type="region of interest" description="Disordered" evidence="1">
    <location>
        <begin position="104"/>
        <end position="162"/>
    </location>
</feature>
<feature type="compositionally biased region" description="Polar residues" evidence="1">
    <location>
        <begin position="574"/>
        <end position="591"/>
    </location>
</feature>
<evidence type="ECO:0000256" key="1">
    <source>
        <dbReference type="SAM" id="MobiDB-lite"/>
    </source>
</evidence>
<comment type="caution">
    <text evidence="2">The sequence shown here is derived from an EMBL/GenBank/DDBJ whole genome shotgun (WGS) entry which is preliminary data.</text>
</comment>
<feature type="compositionally biased region" description="Basic and acidic residues" evidence="1">
    <location>
        <begin position="339"/>
        <end position="348"/>
    </location>
</feature>
<evidence type="ECO:0000313" key="2">
    <source>
        <dbReference type="EMBL" id="GIQ82009.1"/>
    </source>
</evidence>
<feature type="compositionally biased region" description="Basic and acidic residues" evidence="1">
    <location>
        <begin position="242"/>
        <end position="256"/>
    </location>
</feature>
<evidence type="ECO:0000313" key="3">
    <source>
        <dbReference type="Proteomes" id="UP000265618"/>
    </source>
</evidence>
<feature type="non-terminal residue" evidence="2">
    <location>
        <position position="1"/>
    </location>
</feature>